<accession>A0A7Y9H106</accession>
<keyword evidence="3" id="KW-1185">Reference proteome</keyword>
<dbReference type="Proteomes" id="UP000549911">
    <property type="component" value="Unassembled WGS sequence"/>
</dbReference>
<dbReference type="InterPro" id="IPR046671">
    <property type="entry name" value="DUF6541"/>
</dbReference>
<feature type="transmembrane region" description="Helical" evidence="1">
    <location>
        <begin position="375"/>
        <end position="394"/>
    </location>
</feature>
<keyword evidence="1" id="KW-0812">Transmembrane</keyword>
<sequence>MDPSTTVDWSGALVPVLVAAVVLLAPGLVVAKALGLDLFDALGVAAPLGLAVLLVGGTAADLVGLGWSMVGGVLVLLVVTAVGAVLARLLTRRDPEPAPAGSSHWTAWGFAGGVAAATVATGWKVVHGTTRADAVSQMPDIQFHLQAVDQLVQQDSASPLKSGDVWFYDPISYPGGLHSLAATVASWTGAEVVVASQTVLLVCAALVWPLGMVALVRRVVSPNGWVLAAAGLISLSLFYAPVALLSLGGAWANLVAASLVPGALIPLALATMRPTRPPARVVVAAALAFGAAALAAALAQPNAAYTIAVLALGLTAPTVLTWGRWWVLGFVGVLVVVVAAWIVPRQPAMFDVPVVPDLSTRRAVLLLLKNGDVPLWAGGVLALLTLAGVGIALVSRAWRGVAVAWAVTFAFALLLQFGDRLPVTYLTWPWWSGYARIANMLGVAVVLAGCVTVATIVRQLERVPRWASVGGGVLGLAIVAVVAVPATTSVQDSIRDSYFPRDTRFYYATADELVDLRTLADELEPGSIVAMDPFGGGGFLNLMGPRTVPIGPFYEGTPETDLVDARLDEAASDDDVCAAVADLGITHVLTGGDEVMYYSWLEPTYEGIEAVPGSAGFSMVAEAGDYELWAVPPACAPTS</sequence>
<comment type="caution">
    <text evidence="2">The sequence shown here is derived from an EMBL/GenBank/DDBJ whole genome shotgun (WGS) entry which is preliminary data.</text>
</comment>
<organism evidence="2 3">
    <name type="scientific">Nocardioides cavernae</name>
    <dbReference type="NCBI Taxonomy" id="1921566"/>
    <lineage>
        <taxon>Bacteria</taxon>
        <taxon>Bacillati</taxon>
        <taxon>Actinomycetota</taxon>
        <taxon>Actinomycetes</taxon>
        <taxon>Propionibacteriales</taxon>
        <taxon>Nocardioidaceae</taxon>
        <taxon>Nocardioides</taxon>
    </lineage>
</organism>
<feature type="transmembrane region" description="Helical" evidence="1">
    <location>
        <begin position="281"/>
        <end position="298"/>
    </location>
</feature>
<dbReference type="EMBL" id="JACCBW010000001">
    <property type="protein sequence ID" value="NYE35778.1"/>
    <property type="molecule type" value="Genomic_DNA"/>
</dbReference>
<feature type="transmembrane region" description="Helical" evidence="1">
    <location>
        <begin position="304"/>
        <end position="320"/>
    </location>
</feature>
<reference evidence="2 3" key="2">
    <citation type="submission" date="2020-08" db="EMBL/GenBank/DDBJ databases">
        <title>The Agave Microbiome: Exploring the role of microbial communities in plant adaptations to desert environments.</title>
        <authorList>
            <person name="Partida-Martinez L.P."/>
        </authorList>
    </citation>
    <scope>NUCLEOTIDE SEQUENCE [LARGE SCALE GENOMIC DNA]</scope>
    <source>
        <strain evidence="2 3">AT2.17</strain>
    </source>
</reference>
<dbReference type="Pfam" id="PF20176">
    <property type="entry name" value="DUF6541"/>
    <property type="match status" value="1"/>
</dbReference>
<feature type="transmembrane region" description="Helical" evidence="1">
    <location>
        <begin position="107"/>
        <end position="126"/>
    </location>
</feature>
<gene>
    <name evidence="2" type="ORF">F4692_000882</name>
</gene>
<feature type="transmembrane region" description="Helical" evidence="1">
    <location>
        <begin position="12"/>
        <end position="31"/>
    </location>
</feature>
<feature type="transmembrane region" description="Helical" evidence="1">
    <location>
        <begin position="65"/>
        <end position="87"/>
    </location>
</feature>
<proteinExistence type="predicted"/>
<feature type="transmembrane region" description="Helical" evidence="1">
    <location>
        <begin position="194"/>
        <end position="216"/>
    </location>
</feature>
<evidence type="ECO:0000256" key="1">
    <source>
        <dbReference type="SAM" id="Phobius"/>
    </source>
</evidence>
<reference evidence="2 3" key="1">
    <citation type="submission" date="2020-07" db="EMBL/GenBank/DDBJ databases">
        <authorList>
            <person name="Partida-Martinez L."/>
            <person name="Huntemann M."/>
            <person name="Clum A."/>
            <person name="Wang J."/>
            <person name="Palaniappan K."/>
            <person name="Ritter S."/>
            <person name="Chen I.-M."/>
            <person name="Stamatis D."/>
            <person name="Reddy T."/>
            <person name="O'Malley R."/>
            <person name="Daum C."/>
            <person name="Shapiro N."/>
            <person name="Ivanova N."/>
            <person name="Kyrpides N."/>
            <person name="Woyke T."/>
        </authorList>
    </citation>
    <scope>NUCLEOTIDE SEQUENCE [LARGE SCALE GENOMIC DNA]</scope>
    <source>
        <strain evidence="2 3">AT2.17</strain>
    </source>
</reference>
<feature type="transmembrane region" description="Helical" evidence="1">
    <location>
        <begin position="437"/>
        <end position="457"/>
    </location>
</feature>
<protein>
    <submittedName>
        <fullName evidence="2">Uncharacterized protein</fullName>
    </submittedName>
</protein>
<evidence type="ECO:0000313" key="2">
    <source>
        <dbReference type="EMBL" id="NYE35778.1"/>
    </source>
</evidence>
<keyword evidence="1" id="KW-1133">Transmembrane helix</keyword>
<evidence type="ECO:0000313" key="3">
    <source>
        <dbReference type="Proteomes" id="UP000549911"/>
    </source>
</evidence>
<feature type="transmembrane region" description="Helical" evidence="1">
    <location>
        <begin position="401"/>
        <end position="417"/>
    </location>
</feature>
<feature type="transmembrane region" description="Helical" evidence="1">
    <location>
        <begin position="325"/>
        <end position="343"/>
    </location>
</feature>
<feature type="transmembrane region" description="Helical" evidence="1">
    <location>
        <begin position="38"/>
        <end position="59"/>
    </location>
</feature>
<feature type="transmembrane region" description="Helical" evidence="1">
    <location>
        <begin position="223"/>
        <end position="244"/>
    </location>
</feature>
<feature type="transmembrane region" description="Helical" evidence="1">
    <location>
        <begin position="469"/>
        <end position="487"/>
    </location>
</feature>
<keyword evidence="1" id="KW-0472">Membrane</keyword>
<name>A0A7Y9H106_9ACTN</name>
<dbReference type="AlphaFoldDB" id="A0A7Y9H106"/>
<dbReference type="RefSeq" id="WP_179618388.1">
    <property type="nucleotide sequence ID" value="NZ_JACCBW010000001.1"/>
</dbReference>
<feature type="transmembrane region" description="Helical" evidence="1">
    <location>
        <begin position="250"/>
        <end position="269"/>
    </location>
</feature>